<dbReference type="KEGG" id="pcu:PC_RS07040"/>
<reference evidence="1 2" key="1">
    <citation type="journal article" date="2004" name="Science">
        <title>Illuminating the evolutionary history of chlamydiae.</title>
        <authorList>
            <person name="Horn M."/>
            <person name="Collingro A."/>
            <person name="Schmitz-Esser S."/>
            <person name="Beier C.L."/>
            <person name="Purkhold U."/>
            <person name="Fartmann B."/>
            <person name="Brandt P."/>
            <person name="Nyakatura G.J."/>
            <person name="Droege M."/>
            <person name="Frishman D."/>
            <person name="Rattei T."/>
            <person name="Mewes H."/>
            <person name="Wagner M."/>
        </authorList>
    </citation>
    <scope>NUCLEOTIDE SEQUENCE [LARGE SCALE GENOMIC DNA]</scope>
    <source>
        <strain evidence="1 2">UWE25</strain>
    </source>
</reference>
<dbReference type="AlphaFoldDB" id="A0A2P9HA64"/>
<organism evidence="1 2">
    <name type="scientific">Protochlamydia amoebophila (strain UWE25)</name>
    <dbReference type="NCBI Taxonomy" id="264201"/>
    <lineage>
        <taxon>Bacteria</taxon>
        <taxon>Pseudomonadati</taxon>
        <taxon>Chlamydiota</taxon>
        <taxon>Chlamydiia</taxon>
        <taxon>Parachlamydiales</taxon>
        <taxon>Parachlamydiaceae</taxon>
        <taxon>Candidatus Protochlamydia</taxon>
    </lineage>
</organism>
<dbReference type="Proteomes" id="UP000000529">
    <property type="component" value="Chromosome"/>
</dbReference>
<gene>
    <name evidence="1" type="ORF">PC_RS07040</name>
</gene>
<evidence type="ECO:0000313" key="1">
    <source>
        <dbReference type="EMBL" id="SPJ31872.1"/>
    </source>
</evidence>
<sequence length="207" mass="24124">MEDRLELFNKNVEPFLNTVQANEKVDQEMVKNLLQEKFDNKEINDNFYFIYTNLILLSHLSSLEMSETRHLPEFFNQTMDKFSESEIKYKSDGSRGYKVLLGEAFIDLLTYPKESLLNPQSALSKKHIEYLQATLDTVSERLKQLAGEKLQNRALKPIELVECHALHSIYLGVKNLYTQIKLADSDEDFLDKERNIIKNTEAILSRD</sequence>
<accession>A0A2P9HA64</accession>
<dbReference type="EMBL" id="BX908798">
    <property type="protein sequence ID" value="SPJ31872.1"/>
    <property type="molecule type" value="Genomic_DNA"/>
</dbReference>
<keyword evidence="2" id="KW-1185">Reference proteome</keyword>
<dbReference type="OrthoDB" id="23488at2"/>
<proteinExistence type="predicted"/>
<name>A0A2P9HA64_PARUW</name>
<evidence type="ECO:0000313" key="2">
    <source>
        <dbReference type="Proteomes" id="UP000000529"/>
    </source>
</evidence>
<dbReference type="STRING" id="264201.pc1466"/>
<protein>
    <submittedName>
        <fullName evidence="1">Uncharacterized protein</fullName>
    </submittedName>
</protein>